<keyword evidence="5 10" id="KW-1133">Transmembrane helix</keyword>
<evidence type="ECO:0000256" key="8">
    <source>
        <dbReference type="ARBA" id="ARBA00023170"/>
    </source>
</evidence>
<evidence type="ECO:0000259" key="13">
    <source>
        <dbReference type="PROSITE" id="PS50261"/>
    </source>
</evidence>
<feature type="transmembrane region" description="Helical" evidence="10">
    <location>
        <begin position="325"/>
        <end position="346"/>
    </location>
</feature>
<feature type="disulfide bond" evidence="9">
    <location>
        <begin position="73"/>
        <end position="111"/>
    </location>
</feature>
<organism evidence="14 15">
    <name type="scientific">Popillia japonica</name>
    <name type="common">Japanese beetle</name>
    <dbReference type="NCBI Taxonomy" id="7064"/>
    <lineage>
        <taxon>Eukaryota</taxon>
        <taxon>Metazoa</taxon>
        <taxon>Ecdysozoa</taxon>
        <taxon>Arthropoda</taxon>
        <taxon>Hexapoda</taxon>
        <taxon>Insecta</taxon>
        <taxon>Pterygota</taxon>
        <taxon>Neoptera</taxon>
        <taxon>Endopterygota</taxon>
        <taxon>Coleoptera</taxon>
        <taxon>Polyphaga</taxon>
        <taxon>Scarabaeiformia</taxon>
        <taxon>Scarabaeidae</taxon>
        <taxon>Rutelinae</taxon>
        <taxon>Popillia</taxon>
    </lineage>
</organism>
<dbReference type="GO" id="GO:0005615">
    <property type="term" value="C:extracellular space"/>
    <property type="evidence" value="ECO:0007669"/>
    <property type="project" value="TreeGrafter"/>
</dbReference>
<dbReference type="InterPro" id="IPR000539">
    <property type="entry name" value="Frizzled/Smoothened_7TM"/>
</dbReference>
<dbReference type="EMBL" id="JASPKY010000067">
    <property type="protein sequence ID" value="KAK9743661.1"/>
    <property type="molecule type" value="Genomic_DNA"/>
</dbReference>
<evidence type="ECO:0000256" key="9">
    <source>
        <dbReference type="PROSITE-ProRule" id="PRU00090"/>
    </source>
</evidence>
<keyword evidence="8" id="KW-0675">Receptor</keyword>
<keyword evidence="11" id="KW-0732">Signal</keyword>
<keyword evidence="4 10" id="KW-0812">Transmembrane</keyword>
<comment type="similarity">
    <text evidence="2">Belongs to the G-protein coupled receptor Fz/Smo family.</text>
</comment>
<name>A0AAW1MAZ9_POPJA</name>
<feature type="disulfide bond" evidence="9">
    <location>
        <begin position="104"/>
        <end position="128"/>
    </location>
</feature>
<dbReference type="InterPro" id="IPR036790">
    <property type="entry name" value="Frizzled_dom_sf"/>
</dbReference>
<protein>
    <submittedName>
        <fullName evidence="14">Fz domain</fullName>
    </submittedName>
</protein>
<gene>
    <name evidence="14" type="ORF">QE152_g8430</name>
</gene>
<dbReference type="PROSITE" id="PS50261">
    <property type="entry name" value="G_PROTEIN_RECEP_F2_4"/>
    <property type="match status" value="1"/>
</dbReference>
<dbReference type="PANTHER" id="PTHR11309:SF99">
    <property type="entry name" value="FRIZZLED-4"/>
    <property type="match status" value="1"/>
</dbReference>
<keyword evidence="3" id="KW-0217">Developmental protein</keyword>
<dbReference type="GO" id="GO:0035567">
    <property type="term" value="P:non-canonical Wnt signaling pathway"/>
    <property type="evidence" value="ECO:0007669"/>
    <property type="project" value="TreeGrafter"/>
</dbReference>
<feature type="domain" description="G-protein coupled receptors family 2 profile 2" evidence="13">
    <location>
        <begin position="203"/>
        <end position="458"/>
    </location>
</feature>
<feature type="transmembrane region" description="Helical" evidence="10">
    <location>
        <begin position="239"/>
        <end position="259"/>
    </location>
</feature>
<evidence type="ECO:0000256" key="7">
    <source>
        <dbReference type="ARBA" id="ARBA00023157"/>
    </source>
</evidence>
<dbReference type="InterPro" id="IPR020067">
    <property type="entry name" value="Frizzled_dom"/>
</dbReference>
<dbReference type="Proteomes" id="UP001458880">
    <property type="component" value="Unassembled WGS sequence"/>
</dbReference>
<dbReference type="GO" id="GO:0060070">
    <property type="term" value="P:canonical Wnt signaling pathway"/>
    <property type="evidence" value="ECO:0007669"/>
    <property type="project" value="TreeGrafter"/>
</dbReference>
<keyword evidence="15" id="KW-1185">Reference proteome</keyword>
<feature type="transmembrane region" description="Helical" evidence="10">
    <location>
        <begin position="279"/>
        <end position="305"/>
    </location>
</feature>
<comment type="subcellular location">
    <subcellularLocation>
        <location evidence="1">Membrane</location>
        <topology evidence="1">Multi-pass membrane protein</topology>
    </subcellularLocation>
</comment>
<dbReference type="Pfam" id="PF01392">
    <property type="entry name" value="Fz"/>
    <property type="match status" value="1"/>
</dbReference>
<evidence type="ECO:0000256" key="1">
    <source>
        <dbReference type="ARBA" id="ARBA00004141"/>
    </source>
</evidence>
<dbReference type="SMART" id="SM00063">
    <property type="entry name" value="FRI"/>
    <property type="match status" value="1"/>
</dbReference>
<keyword evidence="7 9" id="KW-1015">Disulfide bond</keyword>
<feature type="domain" description="FZ" evidence="12">
    <location>
        <begin position="23"/>
        <end position="141"/>
    </location>
</feature>
<dbReference type="Pfam" id="PF01534">
    <property type="entry name" value="Frizzled"/>
    <property type="match status" value="1"/>
</dbReference>
<dbReference type="PROSITE" id="PS50038">
    <property type="entry name" value="FZ"/>
    <property type="match status" value="1"/>
</dbReference>
<feature type="transmembrane region" description="Helical" evidence="10">
    <location>
        <begin position="358"/>
        <end position="382"/>
    </location>
</feature>
<comment type="caution">
    <text evidence="9">Lacks conserved residue(s) required for the propagation of feature annotation.</text>
</comment>
<feature type="disulfide bond" evidence="9">
    <location>
        <begin position="28"/>
        <end position="89"/>
    </location>
</feature>
<dbReference type="PANTHER" id="PTHR11309">
    <property type="entry name" value="FRIZZLED"/>
    <property type="match status" value="1"/>
</dbReference>
<evidence type="ECO:0000259" key="12">
    <source>
        <dbReference type="PROSITE" id="PS50038"/>
    </source>
</evidence>
<evidence type="ECO:0000256" key="10">
    <source>
        <dbReference type="SAM" id="Phobius"/>
    </source>
</evidence>
<evidence type="ECO:0000256" key="4">
    <source>
        <dbReference type="ARBA" id="ARBA00022692"/>
    </source>
</evidence>
<evidence type="ECO:0000256" key="2">
    <source>
        <dbReference type="ARBA" id="ARBA00008077"/>
    </source>
</evidence>
<evidence type="ECO:0000256" key="11">
    <source>
        <dbReference type="SAM" id="SignalP"/>
    </source>
</evidence>
<dbReference type="PRINTS" id="PR00489">
    <property type="entry name" value="FRIZZLED"/>
</dbReference>
<reference evidence="14 15" key="1">
    <citation type="journal article" date="2024" name="BMC Genomics">
        <title>De novo assembly and annotation of Popillia japonica's genome with initial clues to its potential as an invasive pest.</title>
        <authorList>
            <person name="Cucini C."/>
            <person name="Boschi S."/>
            <person name="Funari R."/>
            <person name="Cardaioli E."/>
            <person name="Iannotti N."/>
            <person name="Marturano G."/>
            <person name="Paoli F."/>
            <person name="Bruttini M."/>
            <person name="Carapelli A."/>
            <person name="Frati F."/>
            <person name="Nardi F."/>
        </authorList>
    </citation>
    <scope>NUCLEOTIDE SEQUENCE [LARGE SCALE GENOMIC DNA]</scope>
    <source>
        <strain evidence="14">DMR45628</strain>
    </source>
</reference>
<feature type="signal peptide" evidence="11">
    <location>
        <begin position="1"/>
        <end position="20"/>
    </location>
</feature>
<comment type="caution">
    <text evidence="14">The sequence shown here is derived from an EMBL/GenBank/DDBJ whole genome shotgun (WGS) entry which is preliminary data.</text>
</comment>
<feature type="disulfide bond" evidence="9">
    <location>
        <begin position="36"/>
        <end position="82"/>
    </location>
</feature>
<dbReference type="SMART" id="SM01330">
    <property type="entry name" value="Frizzled"/>
    <property type="match status" value="1"/>
</dbReference>
<proteinExistence type="inferred from homology"/>
<feature type="chain" id="PRO_5043867199" evidence="11">
    <location>
        <begin position="21"/>
        <end position="481"/>
    </location>
</feature>
<accession>A0AAW1MAZ9</accession>
<keyword evidence="6 10" id="KW-0472">Membrane</keyword>
<evidence type="ECO:0000313" key="15">
    <source>
        <dbReference type="Proteomes" id="UP001458880"/>
    </source>
</evidence>
<dbReference type="GO" id="GO:0004888">
    <property type="term" value="F:transmembrane signaling receptor activity"/>
    <property type="evidence" value="ECO:0007669"/>
    <property type="project" value="InterPro"/>
</dbReference>
<dbReference type="GO" id="GO:0017147">
    <property type="term" value="F:Wnt-protein binding"/>
    <property type="evidence" value="ECO:0007669"/>
    <property type="project" value="TreeGrafter"/>
</dbReference>
<feature type="transmembrane region" description="Helical" evidence="10">
    <location>
        <begin position="432"/>
        <end position="451"/>
    </location>
</feature>
<evidence type="ECO:0000256" key="3">
    <source>
        <dbReference type="ARBA" id="ARBA00022473"/>
    </source>
</evidence>
<dbReference type="GO" id="GO:0016020">
    <property type="term" value="C:membrane"/>
    <property type="evidence" value="ECO:0007669"/>
    <property type="project" value="UniProtKB-SubCell"/>
</dbReference>
<dbReference type="InterPro" id="IPR017981">
    <property type="entry name" value="GPCR_2-like_7TM"/>
</dbReference>
<dbReference type="Gene3D" id="1.20.1070.10">
    <property type="entry name" value="Rhodopsin 7-helix transmembrane proteins"/>
    <property type="match status" value="1"/>
</dbReference>
<dbReference type="SUPFAM" id="SSF63501">
    <property type="entry name" value="Frizzled cysteine-rich domain"/>
    <property type="match status" value="1"/>
</dbReference>
<dbReference type="AlphaFoldDB" id="A0AAW1MAZ9"/>
<feature type="transmembrane region" description="Helical" evidence="10">
    <location>
        <begin position="205"/>
        <end position="227"/>
    </location>
</feature>
<sequence length="481" mass="54238">MESWVLKFWIFLCVILDGFAAGLPQSRCEKISVPMCQGIGYNTTLMPNFVGHENQSEASIGMQNFSDILKHDCSPYLRLFVCSVYVPMCSDYLPGAIPACRGLCEEVKNDCLPALVNAGLTWPQKIDCSRFPEPPDLCMQQPSDEDNNHNHTNQVNDLLIDDHIRVFKSSVKSCPRNMILVDNTCVKDCNSDSKYPASDKQLFEIWSGIGSVLCIIATVFAFLTFMIEPKRFRWPARPILFLTICGFITSSMYLLRWILGSFTCSGGASTLKPYNLLCVSIALVITFCEFAFCMWWCILCLGWYLSAAKEWSTEAIERTSQVLHAVTWTTSTMPVIYALVSNNITVNEFSGLCEINSYISIICQMIFVLAGAIMAVLTSVALKNVRKALIYAGRSPYKLERLIYRLGVISSGICFPLFICLMCYFVDTLTVALMKTCLRLLSAIFASFWVFSSKTFKSWNKILRPPFYNHKNLHNVPVTKV</sequence>
<evidence type="ECO:0000256" key="5">
    <source>
        <dbReference type="ARBA" id="ARBA00022989"/>
    </source>
</evidence>
<evidence type="ECO:0000313" key="14">
    <source>
        <dbReference type="EMBL" id="KAK9743661.1"/>
    </source>
</evidence>
<evidence type="ECO:0000256" key="6">
    <source>
        <dbReference type="ARBA" id="ARBA00023136"/>
    </source>
</evidence>
<feature type="transmembrane region" description="Helical" evidence="10">
    <location>
        <begin position="402"/>
        <end position="426"/>
    </location>
</feature>
<dbReference type="Gene3D" id="1.10.2000.10">
    <property type="entry name" value="Frizzled cysteine-rich domain"/>
    <property type="match status" value="1"/>
</dbReference>
<dbReference type="InterPro" id="IPR015526">
    <property type="entry name" value="Frizzled/SFRP"/>
</dbReference>